<accession>A0A1G7T497</accession>
<dbReference type="RefSeq" id="WP_093168289.1">
    <property type="nucleotide sequence ID" value="NZ_FNCN01000003.1"/>
</dbReference>
<sequence length="76" mass="8803">MTNLLVIYDRAAGQVLREEHFDRRRDALAARFSAEKEFRGRPDIEIVVLVAKSRSDLLSTHGRYFFPLDELIARIA</sequence>
<dbReference type="STRING" id="504805.SAMN05421505_103103"/>
<protein>
    <submittedName>
        <fullName evidence="1">Uncharacterized protein</fullName>
    </submittedName>
</protein>
<reference evidence="1 2" key="1">
    <citation type="submission" date="2016-10" db="EMBL/GenBank/DDBJ databases">
        <authorList>
            <person name="de Groot N.N."/>
        </authorList>
    </citation>
    <scope>NUCLEOTIDE SEQUENCE [LARGE SCALE GENOMIC DNA]</scope>
    <source>
        <strain evidence="1 2">CPCC 201354</strain>
    </source>
</reference>
<organism evidence="1 2">
    <name type="scientific">Sinosporangium album</name>
    <dbReference type="NCBI Taxonomy" id="504805"/>
    <lineage>
        <taxon>Bacteria</taxon>
        <taxon>Bacillati</taxon>
        <taxon>Actinomycetota</taxon>
        <taxon>Actinomycetes</taxon>
        <taxon>Streptosporangiales</taxon>
        <taxon>Streptosporangiaceae</taxon>
        <taxon>Sinosporangium</taxon>
    </lineage>
</organism>
<keyword evidence="2" id="KW-1185">Reference proteome</keyword>
<dbReference type="Proteomes" id="UP000198923">
    <property type="component" value="Unassembled WGS sequence"/>
</dbReference>
<evidence type="ECO:0000313" key="2">
    <source>
        <dbReference type="Proteomes" id="UP000198923"/>
    </source>
</evidence>
<proteinExistence type="predicted"/>
<name>A0A1G7T497_9ACTN</name>
<dbReference type="OrthoDB" id="3390901at2"/>
<dbReference type="AlphaFoldDB" id="A0A1G7T497"/>
<gene>
    <name evidence="1" type="ORF">SAMN05421505_103103</name>
</gene>
<dbReference type="EMBL" id="FNCN01000003">
    <property type="protein sequence ID" value="SDG30156.1"/>
    <property type="molecule type" value="Genomic_DNA"/>
</dbReference>
<evidence type="ECO:0000313" key="1">
    <source>
        <dbReference type="EMBL" id="SDG30156.1"/>
    </source>
</evidence>